<dbReference type="PANTHER" id="PTHR11706">
    <property type="entry name" value="SOLUTE CARRIER PROTEIN FAMILY 11 MEMBER"/>
    <property type="match status" value="1"/>
</dbReference>
<dbReference type="InterPro" id="IPR001046">
    <property type="entry name" value="NRAMP_fam"/>
</dbReference>
<feature type="transmembrane region" description="Helical" evidence="5">
    <location>
        <begin position="278"/>
        <end position="303"/>
    </location>
</feature>
<dbReference type="PANTHER" id="PTHR11706:SF101">
    <property type="entry name" value="MANGANESE TRANSPORTER SMF1"/>
    <property type="match status" value="1"/>
</dbReference>
<comment type="caution">
    <text evidence="6">The sequence shown here is derived from an EMBL/GenBank/DDBJ whole genome shotgun (WGS) entry which is preliminary data.</text>
</comment>
<keyword evidence="4 5" id="KW-0472">Membrane</keyword>
<dbReference type="Pfam" id="PF01566">
    <property type="entry name" value="Nramp"/>
    <property type="match status" value="1"/>
</dbReference>
<dbReference type="NCBIfam" id="NF037982">
    <property type="entry name" value="Nramp_1"/>
    <property type="match status" value="1"/>
</dbReference>
<accession>A0A538U7K9</accession>
<evidence type="ECO:0000313" key="7">
    <source>
        <dbReference type="Proteomes" id="UP000319836"/>
    </source>
</evidence>
<proteinExistence type="predicted"/>
<feature type="transmembrane region" description="Helical" evidence="5">
    <location>
        <begin position="33"/>
        <end position="51"/>
    </location>
</feature>
<feature type="transmembrane region" description="Helical" evidence="5">
    <location>
        <begin position="174"/>
        <end position="193"/>
    </location>
</feature>
<dbReference type="PRINTS" id="PR00447">
    <property type="entry name" value="NATRESASSCMP"/>
</dbReference>
<dbReference type="EMBL" id="VBPA01000095">
    <property type="protein sequence ID" value="TMQ71860.1"/>
    <property type="molecule type" value="Genomic_DNA"/>
</dbReference>
<feature type="non-terminal residue" evidence="6">
    <location>
        <position position="330"/>
    </location>
</feature>
<evidence type="ECO:0000256" key="3">
    <source>
        <dbReference type="ARBA" id="ARBA00022989"/>
    </source>
</evidence>
<keyword evidence="2 5" id="KW-0812">Transmembrane</keyword>
<dbReference type="GO" id="GO:0005384">
    <property type="term" value="F:manganese ion transmembrane transporter activity"/>
    <property type="evidence" value="ECO:0007669"/>
    <property type="project" value="TreeGrafter"/>
</dbReference>
<evidence type="ECO:0000256" key="4">
    <source>
        <dbReference type="ARBA" id="ARBA00023136"/>
    </source>
</evidence>
<name>A0A538U7K9_UNCEI</name>
<dbReference type="GO" id="GO:0005886">
    <property type="term" value="C:plasma membrane"/>
    <property type="evidence" value="ECO:0007669"/>
    <property type="project" value="TreeGrafter"/>
</dbReference>
<evidence type="ECO:0000256" key="5">
    <source>
        <dbReference type="SAM" id="Phobius"/>
    </source>
</evidence>
<dbReference type="Proteomes" id="UP000319836">
    <property type="component" value="Unassembled WGS sequence"/>
</dbReference>
<dbReference type="AlphaFoldDB" id="A0A538U7K9"/>
<protein>
    <submittedName>
        <fullName evidence="6">Iron/manganese transporter</fullName>
    </submittedName>
</protein>
<evidence type="ECO:0000313" key="6">
    <source>
        <dbReference type="EMBL" id="TMQ71860.1"/>
    </source>
</evidence>
<organism evidence="6 7">
    <name type="scientific">Eiseniibacteriota bacterium</name>
    <dbReference type="NCBI Taxonomy" id="2212470"/>
    <lineage>
        <taxon>Bacteria</taxon>
        <taxon>Candidatus Eiseniibacteriota</taxon>
    </lineage>
</organism>
<feature type="transmembrane region" description="Helical" evidence="5">
    <location>
        <begin position="143"/>
        <end position="162"/>
    </location>
</feature>
<evidence type="ECO:0000256" key="1">
    <source>
        <dbReference type="ARBA" id="ARBA00004141"/>
    </source>
</evidence>
<dbReference type="GO" id="GO:0015086">
    <property type="term" value="F:cadmium ion transmembrane transporter activity"/>
    <property type="evidence" value="ECO:0007669"/>
    <property type="project" value="TreeGrafter"/>
</dbReference>
<evidence type="ECO:0000256" key="2">
    <source>
        <dbReference type="ARBA" id="ARBA00022692"/>
    </source>
</evidence>
<dbReference type="GO" id="GO:0034755">
    <property type="term" value="P:iron ion transmembrane transport"/>
    <property type="evidence" value="ECO:0007669"/>
    <property type="project" value="TreeGrafter"/>
</dbReference>
<sequence>MARSGDRSRRTAPAASVSLSEVHRTVPLPSGTWIRRLFAFAGPAYLVSVGYMDPGNWATDLAGGARFGYRLMWVLLMSNLMAVLLQTLAARLGVVTGKDLAQACRDSYPRFLVIPLWILCEIAIVACDLAEVLGAAIGLELLFGLPLLWGVAITALDVLLLLALSRLGIRRMEAFIITLVATIGACFAVEILLSKPSIAAILAGFVPRDALGHPSLFARAAGGGVRVLGLEGASLYVAMGILGATVMPHNLYLHSALVQSRAVHDSTEGKREAVRMNLVDSVVALNAAFFVNAAILILAGAVFHHSGHQEVARLEDAHRLLAPLLGTSLA</sequence>
<comment type="subcellular location">
    <subcellularLocation>
        <location evidence="1">Membrane</location>
        <topology evidence="1">Multi-pass membrane protein</topology>
    </subcellularLocation>
</comment>
<feature type="transmembrane region" description="Helical" evidence="5">
    <location>
        <begin position="71"/>
        <end position="90"/>
    </location>
</feature>
<reference evidence="6 7" key="1">
    <citation type="journal article" date="2019" name="Nat. Microbiol.">
        <title>Mediterranean grassland soil C-N compound turnover is dependent on rainfall and depth, and is mediated by genomically divergent microorganisms.</title>
        <authorList>
            <person name="Diamond S."/>
            <person name="Andeer P.F."/>
            <person name="Li Z."/>
            <person name="Crits-Christoph A."/>
            <person name="Burstein D."/>
            <person name="Anantharaman K."/>
            <person name="Lane K.R."/>
            <person name="Thomas B.C."/>
            <person name="Pan C."/>
            <person name="Northen T.R."/>
            <person name="Banfield J.F."/>
        </authorList>
    </citation>
    <scope>NUCLEOTIDE SEQUENCE [LARGE SCALE GENOMIC DNA]</scope>
    <source>
        <strain evidence="6">WS_10</strain>
    </source>
</reference>
<feature type="transmembrane region" description="Helical" evidence="5">
    <location>
        <begin position="111"/>
        <end position="137"/>
    </location>
</feature>
<keyword evidence="3 5" id="KW-1133">Transmembrane helix</keyword>
<gene>
    <name evidence="6" type="ORF">E6K80_04285</name>
</gene>
<feature type="transmembrane region" description="Helical" evidence="5">
    <location>
        <begin position="235"/>
        <end position="257"/>
    </location>
</feature>